<keyword evidence="1" id="KW-0732">Signal</keyword>
<evidence type="ECO:0000313" key="3">
    <source>
        <dbReference type="Proteomes" id="UP001596958"/>
    </source>
</evidence>
<organism evidence="2 3">
    <name type="scientific">Mucilaginibacter calamicampi</name>
    <dbReference type="NCBI Taxonomy" id="1302352"/>
    <lineage>
        <taxon>Bacteria</taxon>
        <taxon>Pseudomonadati</taxon>
        <taxon>Bacteroidota</taxon>
        <taxon>Sphingobacteriia</taxon>
        <taxon>Sphingobacteriales</taxon>
        <taxon>Sphingobacteriaceae</taxon>
        <taxon>Mucilaginibacter</taxon>
    </lineage>
</organism>
<dbReference type="EMBL" id="JBHTHU010000001">
    <property type="protein sequence ID" value="MFD0749060.1"/>
    <property type="molecule type" value="Genomic_DNA"/>
</dbReference>
<accession>A0ABW2YWY9</accession>
<protein>
    <submittedName>
        <fullName evidence="2">DUF4249 domain-containing protein</fullName>
    </submittedName>
</protein>
<dbReference type="InterPro" id="IPR025345">
    <property type="entry name" value="DUF4249"/>
</dbReference>
<sequence length="395" mass="44182">MRKGICIYIVLSTSFAALMQLQACKEKYTPVTQDINPNYFVVEGLINMGADSTIFTLSRTFKLDNKAVVAPEKAAIVQVESEAGNTYVLPELVKSGNYGRPSLGLDPTKKYRLRIRTKDNKEYLSDFVESKTSPPVKLTHDFKNNNLNIYSTTRDASGRSRYYLYSYVETWQYTAQIWSYWKVVNHQMVRRDFPADDVYNCWQIVPSGNIVLASTSNLTDDNLADNFIADYPSSSSKLGIKFSIHVKQTVLTKEGFDFWQALRKNTQQIGSIFDAQPSLLSGNIKSTANLNEVVIGFVSAGTTTNDRHTLSYTDMPSTWVKPAIDLTGCLESVKDLIIARGDVNTFITGPAKPLYFPIYEIPDGKGGIAGYTASTREECVECRVQGGVNVKPSYW</sequence>
<dbReference type="RefSeq" id="WP_377097100.1">
    <property type="nucleotide sequence ID" value="NZ_JBHTHU010000001.1"/>
</dbReference>
<name>A0ABW2YWY9_9SPHI</name>
<feature type="signal peptide" evidence="1">
    <location>
        <begin position="1"/>
        <end position="19"/>
    </location>
</feature>
<gene>
    <name evidence="2" type="ORF">ACFQZS_02830</name>
</gene>
<feature type="chain" id="PRO_5047383217" evidence="1">
    <location>
        <begin position="20"/>
        <end position="395"/>
    </location>
</feature>
<proteinExistence type="predicted"/>
<evidence type="ECO:0000313" key="2">
    <source>
        <dbReference type="EMBL" id="MFD0749060.1"/>
    </source>
</evidence>
<dbReference type="Pfam" id="PF14054">
    <property type="entry name" value="DUF4249"/>
    <property type="match status" value="1"/>
</dbReference>
<evidence type="ECO:0000256" key="1">
    <source>
        <dbReference type="SAM" id="SignalP"/>
    </source>
</evidence>
<dbReference type="Proteomes" id="UP001596958">
    <property type="component" value="Unassembled WGS sequence"/>
</dbReference>
<comment type="caution">
    <text evidence="2">The sequence shown here is derived from an EMBL/GenBank/DDBJ whole genome shotgun (WGS) entry which is preliminary data.</text>
</comment>
<keyword evidence="3" id="KW-1185">Reference proteome</keyword>
<reference evidence="3" key="1">
    <citation type="journal article" date="2019" name="Int. J. Syst. Evol. Microbiol.">
        <title>The Global Catalogue of Microorganisms (GCM) 10K type strain sequencing project: providing services to taxonomists for standard genome sequencing and annotation.</title>
        <authorList>
            <consortium name="The Broad Institute Genomics Platform"/>
            <consortium name="The Broad Institute Genome Sequencing Center for Infectious Disease"/>
            <person name="Wu L."/>
            <person name="Ma J."/>
        </authorList>
    </citation>
    <scope>NUCLEOTIDE SEQUENCE [LARGE SCALE GENOMIC DNA]</scope>
    <source>
        <strain evidence="3">CCUG 63418</strain>
    </source>
</reference>